<evidence type="ECO:0000256" key="8">
    <source>
        <dbReference type="SAM" id="Phobius"/>
    </source>
</evidence>
<reference evidence="9 10" key="1">
    <citation type="submission" date="2019-04" db="EMBL/GenBank/DDBJ databases">
        <title>Lampropedia sp YIM MLB12 draf genome.</title>
        <authorList>
            <person name="Wang Y.-X."/>
        </authorList>
    </citation>
    <scope>NUCLEOTIDE SEQUENCE [LARGE SCALE GENOMIC DNA]</scope>
    <source>
        <strain evidence="9 10">YIM MLB12</strain>
    </source>
</reference>
<feature type="transmembrane region" description="Helical" evidence="8">
    <location>
        <begin position="12"/>
        <end position="34"/>
    </location>
</feature>
<feature type="transmembrane region" description="Helical" evidence="8">
    <location>
        <begin position="408"/>
        <end position="425"/>
    </location>
</feature>
<dbReference type="AlphaFoldDB" id="A0A4S5BQE9"/>
<accession>A0A4S5BQE9</accession>
<dbReference type="PANTHER" id="PTHR33908:SF11">
    <property type="entry name" value="MEMBRANE PROTEIN"/>
    <property type="match status" value="1"/>
</dbReference>
<evidence type="ECO:0000313" key="9">
    <source>
        <dbReference type="EMBL" id="THJ32038.1"/>
    </source>
</evidence>
<evidence type="ECO:0000256" key="5">
    <source>
        <dbReference type="ARBA" id="ARBA00022692"/>
    </source>
</evidence>
<keyword evidence="2" id="KW-1003">Cell membrane</keyword>
<dbReference type="GO" id="GO:0009103">
    <property type="term" value="P:lipopolysaccharide biosynthetic process"/>
    <property type="evidence" value="ECO:0007669"/>
    <property type="project" value="UniProtKB-ARBA"/>
</dbReference>
<evidence type="ECO:0008006" key="11">
    <source>
        <dbReference type="Google" id="ProtNLM"/>
    </source>
</evidence>
<keyword evidence="6 8" id="KW-1133">Transmembrane helix</keyword>
<keyword evidence="3" id="KW-0328">Glycosyltransferase</keyword>
<feature type="transmembrane region" description="Helical" evidence="8">
    <location>
        <begin position="191"/>
        <end position="207"/>
    </location>
</feature>
<gene>
    <name evidence="9" type="ORF">E8K88_13505</name>
</gene>
<feature type="transmembrane region" description="Helical" evidence="8">
    <location>
        <begin position="214"/>
        <end position="234"/>
    </location>
</feature>
<dbReference type="EMBL" id="SSWX01000018">
    <property type="protein sequence ID" value="THJ32038.1"/>
    <property type="molecule type" value="Genomic_DNA"/>
</dbReference>
<keyword evidence="4" id="KW-0808">Transferase</keyword>
<feature type="transmembrane region" description="Helical" evidence="8">
    <location>
        <begin position="358"/>
        <end position="376"/>
    </location>
</feature>
<dbReference type="GO" id="GO:0016763">
    <property type="term" value="F:pentosyltransferase activity"/>
    <property type="evidence" value="ECO:0007669"/>
    <property type="project" value="TreeGrafter"/>
</dbReference>
<dbReference type="Proteomes" id="UP000306236">
    <property type="component" value="Unassembled WGS sequence"/>
</dbReference>
<evidence type="ECO:0000313" key="10">
    <source>
        <dbReference type="Proteomes" id="UP000306236"/>
    </source>
</evidence>
<feature type="transmembrane region" description="Helical" evidence="8">
    <location>
        <begin position="169"/>
        <end position="185"/>
    </location>
</feature>
<evidence type="ECO:0000256" key="7">
    <source>
        <dbReference type="ARBA" id="ARBA00023136"/>
    </source>
</evidence>
<dbReference type="PANTHER" id="PTHR33908">
    <property type="entry name" value="MANNOSYLTRANSFERASE YKCB-RELATED"/>
    <property type="match status" value="1"/>
</dbReference>
<organism evidence="9 10">
    <name type="scientific">Lampropedia aestuarii</name>
    <dbReference type="NCBI Taxonomy" id="2562762"/>
    <lineage>
        <taxon>Bacteria</taxon>
        <taxon>Pseudomonadati</taxon>
        <taxon>Pseudomonadota</taxon>
        <taxon>Betaproteobacteria</taxon>
        <taxon>Burkholderiales</taxon>
        <taxon>Comamonadaceae</taxon>
        <taxon>Lampropedia</taxon>
    </lineage>
</organism>
<keyword evidence="5 8" id="KW-0812">Transmembrane</keyword>
<evidence type="ECO:0000256" key="3">
    <source>
        <dbReference type="ARBA" id="ARBA00022676"/>
    </source>
</evidence>
<comment type="subcellular location">
    <subcellularLocation>
        <location evidence="1">Cell membrane</location>
        <topology evidence="1">Multi-pass membrane protein</topology>
    </subcellularLocation>
</comment>
<dbReference type="RefSeq" id="WP_136407203.1">
    <property type="nucleotide sequence ID" value="NZ_SSWX01000018.1"/>
</dbReference>
<proteinExistence type="predicted"/>
<keyword evidence="7 8" id="KW-0472">Membrane</keyword>
<evidence type="ECO:0000256" key="6">
    <source>
        <dbReference type="ARBA" id="ARBA00022989"/>
    </source>
</evidence>
<keyword evidence="10" id="KW-1185">Reference proteome</keyword>
<dbReference type="InterPro" id="IPR050297">
    <property type="entry name" value="LipidA_mod_glycosyltrf_83"/>
</dbReference>
<comment type="caution">
    <text evidence="9">The sequence shown here is derived from an EMBL/GenBank/DDBJ whole genome shotgun (WGS) entry which is preliminary data.</text>
</comment>
<evidence type="ECO:0000256" key="4">
    <source>
        <dbReference type="ARBA" id="ARBA00022679"/>
    </source>
</evidence>
<protein>
    <recommendedName>
        <fullName evidence="11">Glycosyltransferase RgtA/B/C/D-like domain-containing protein</fullName>
    </recommendedName>
</protein>
<name>A0A4S5BQE9_9BURK</name>
<feature type="transmembrane region" description="Helical" evidence="8">
    <location>
        <begin position="382"/>
        <end position="401"/>
    </location>
</feature>
<dbReference type="GO" id="GO:0005886">
    <property type="term" value="C:plasma membrane"/>
    <property type="evidence" value="ECO:0007669"/>
    <property type="project" value="UniProtKB-SubCell"/>
</dbReference>
<evidence type="ECO:0000256" key="1">
    <source>
        <dbReference type="ARBA" id="ARBA00004651"/>
    </source>
</evidence>
<dbReference type="OrthoDB" id="466056at2"/>
<feature type="transmembrane region" description="Helical" evidence="8">
    <location>
        <begin position="93"/>
        <end position="110"/>
    </location>
</feature>
<sequence>MKLAIPTTNQDHPTWVLVLFGLGLPLIVCAVRAVPLLLDLFVPFDTQYSYLPLARMALDDFASLWHSELMLKTAPGAYLYMALMQADMETIKAGNLAMSMGITILLFDALRRMAGWGAGALAAWLYVLSPALLFWTVYPMGEPVFIFLTGLWLWACVWATHLNQASRRLRWLAIAIGGLALACATLTRGTYLYGIPVAAFCFVFLAWRKPNEPFWRPLAFIHLIALVLVGSFVARSHVEFGKPVIAAGAGNALYYGLNPIYHGEDLPLYGAAFDEYYLLGTAKQLTLGADEKQMAAVKQMVQDTPLPQLVSLGLHKAQALLIYSTSHLRNYTERIWRIALLCFGLAGFWWMRRNPITWVIAGVFVYQWLVHIPALYTPRYSIAALDLPLTFLAALGGWSAWHQSHKKRFWLLLVLTIVAVTAGAYHQRYSAKLLPDLSSAEVTPVIEANSNEITVTALNQSPLQQQAISNDRQFTIEWKIDPLILNGEMLLHLENLTISKSCKKLWISVTRSSGEILETETSLRGLKPGKNFNWGFGHLYSQNPIISMQMKFQCKTNTAIEFSKLAIIKASSGHRYRDKSVYK</sequence>
<feature type="transmembrane region" description="Helical" evidence="8">
    <location>
        <begin position="117"/>
        <end position="138"/>
    </location>
</feature>
<feature type="transmembrane region" description="Helical" evidence="8">
    <location>
        <begin position="334"/>
        <end position="351"/>
    </location>
</feature>
<evidence type="ECO:0000256" key="2">
    <source>
        <dbReference type="ARBA" id="ARBA00022475"/>
    </source>
</evidence>
<feature type="transmembrane region" description="Helical" evidence="8">
    <location>
        <begin position="144"/>
        <end position="162"/>
    </location>
</feature>